<comment type="caution">
    <text evidence="5">The sequence shown here is derived from an EMBL/GenBank/DDBJ whole genome shotgun (WGS) entry which is preliminary data.</text>
</comment>
<evidence type="ECO:0000313" key="5">
    <source>
        <dbReference type="EMBL" id="TCC49190.1"/>
    </source>
</evidence>
<keyword evidence="2" id="KW-0238">DNA-binding</keyword>
<dbReference type="InterPro" id="IPR019888">
    <property type="entry name" value="Tscrpt_reg_AsnC-like"/>
</dbReference>
<proteinExistence type="predicted"/>
<dbReference type="SMART" id="SM00344">
    <property type="entry name" value="HTH_ASNC"/>
    <property type="match status" value="1"/>
</dbReference>
<dbReference type="EMBL" id="SJKD01000004">
    <property type="protein sequence ID" value="TCC49190.1"/>
    <property type="molecule type" value="Genomic_DNA"/>
</dbReference>
<dbReference type="Proteomes" id="UP000293342">
    <property type="component" value="Unassembled WGS sequence"/>
</dbReference>
<keyword evidence="6" id="KW-1185">Reference proteome</keyword>
<dbReference type="GO" id="GO:0043200">
    <property type="term" value="P:response to amino acid"/>
    <property type="evidence" value="ECO:0007669"/>
    <property type="project" value="TreeGrafter"/>
</dbReference>
<dbReference type="InterPro" id="IPR019887">
    <property type="entry name" value="Tscrpt_reg_AsnC/Lrp_C"/>
</dbReference>
<dbReference type="Gene3D" id="1.10.10.10">
    <property type="entry name" value="Winged helix-like DNA-binding domain superfamily/Winged helix DNA-binding domain"/>
    <property type="match status" value="1"/>
</dbReference>
<dbReference type="CDD" id="cd00090">
    <property type="entry name" value="HTH_ARSR"/>
    <property type="match status" value="1"/>
</dbReference>
<dbReference type="SUPFAM" id="SSF46785">
    <property type="entry name" value="Winged helix' DNA-binding domain"/>
    <property type="match status" value="1"/>
</dbReference>
<dbReference type="OrthoDB" id="166264at2"/>
<evidence type="ECO:0000256" key="2">
    <source>
        <dbReference type="ARBA" id="ARBA00023125"/>
    </source>
</evidence>
<dbReference type="PROSITE" id="PS50956">
    <property type="entry name" value="HTH_ASNC_2"/>
    <property type="match status" value="1"/>
</dbReference>
<dbReference type="InterPro" id="IPR000485">
    <property type="entry name" value="AsnC-type_HTH_dom"/>
</dbReference>
<dbReference type="PANTHER" id="PTHR30154">
    <property type="entry name" value="LEUCINE-RESPONSIVE REGULATORY PROTEIN"/>
    <property type="match status" value="1"/>
</dbReference>
<reference evidence="5 6" key="1">
    <citation type="submission" date="2019-02" db="EMBL/GenBank/DDBJ databases">
        <title>Kribbella capetownensis sp. nov. and Kribbella speibonae sp. nov., isolated from soil.</title>
        <authorList>
            <person name="Curtis S.M."/>
            <person name="Norton I."/>
            <person name="Everest G.J."/>
            <person name="Meyers P.R."/>
        </authorList>
    </citation>
    <scope>NUCLEOTIDE SEQUENCE [LARGE SCALE GENOMIC DNA]</scope>
    <source>
        <strain evidence="5 6">YM53</strain>
    </source>
</reference>
<evidence type="ECO:0000313" key="6">
    <source>
        <dbReference type="Proteomes" id="UP000293342"/>
    </source>
</evidence>
<dbReference type="GO" id="GO:0043565">
    <property type="term" value="F:sequence-specific DNA binding"/>
    <property type="evidence" value="ECO:0007669"/>
    <property type="project" value="InterPro"/>
</dbReference>
<dbReference type="Gene3D" id="3.30.70.920">
    <property type="match status" value="1"/>
</dbReference>
<accession>A0A4R0JRR6</accession>
<dbReference type="SUPFAM" id="SSF54909">
    <property type="entry name" value="Dimeric alpha+beta barrel"/>
    <property type="match status" value="1"/>
</dbReference>
<protein>
    <submittedName>
        <fullName evidence="5">Lrp/AsnC family transcriptional regulator</fullName>
    </submittedName>
</protein>
<gene>
    <name evidence="5" type="ORF">E0H75_21535</name>
</gene>
<dbReference type="InterPro" id="IPR011991">
    <property type="entry name" value="ArsR-like_HTH"/>
</dbReference>
<dbReference type="InterPro" id="IPR036390">
    <property type="entry name" value="WH_DNA-bd_sf"/>
</dbReference>
<dbReference type="PANTHER" id="PTHR30154:SF34">
    <property type="entry name" value="TRANSCRIPTIONAL REGULATOR AZLB"/>
    <property type="match status" value="1"/>
</dbReference>
<dbReference type="InterPro" id="IPR011008">
    <property type="entry name" value="Dimeric_a/b-barrel"/>
</dbReference>
<keyword evidence="3" id="KW-0804">Transcription</keyword>
<dbReference type="Pfam" id="PF01037">
    <property type="entry name" value="AsnC_trans_reg"/>
    <property type="match status" value="1"/>
</dbReference>
<name>A0A4R0JRR6_9ACTN</name>
<evidence type="ECO:0000259" key="4">
    <source>
        <dbReference type="PROSITE" id="PS50956"/>
    </source>
</evidence>
<dbReference type="PRINTS" id="PR00033">
    <property type="entry name" value="HTHASNC"/>
</dbReference>
<organism evidence="5 6">
    <name type="scientific">Kribbella capetownensis</name>
    <dbReference type="NCBI Taxonomy" id="1572659"/>
    <lineage>
        <taxon>Bacteria</taxon>
        <taxon>Bacillati</taxon>
        <taxon>Actinomycetota</taxon>
        <taxon>Actinomycetes</taxon>
        <taxon>Propionibacteriales</taxon>
        <taxon>Kribbellaceae</taxon>
        <taxon>Kribbella</taxon>
    </lineage>
</organism>
<evidence type="ECO:0000256" key="1">
    <source>
        <dbReference type="ARBA" id="ARBA00023015"/>
    </source>
</evidence>
<dbReference type="InterPro" id="IPR036388">
    <property type="entry name" value="WH-like_DNA-bd_sf"/>
</dbReference>
<feature type="domain" description="HTH asnC-type" evidence="4">
    <location>
        <begin position="14"/>
        <end position="75"/>
    </location>
</feature>
<sequence>MKAKQSTARRTGSLDDVDLRILEILQTDGRLSGTDIGRAVHLSQPAVSARIQRLERAGVIKGYRAVVDPAAIGLNIHAIVRVRTPHARITEALEVFERLREVTTAYRLTGEDCFLLEVHAADAGRLEEVVDAIGRLGPVTTSLVLRDYLHKSLPAAIEET</sequence>
<dbReference type="Pfam" id="PF13404">
    <property type="entry name" value="HTH_AsnC-type"/>
    <property type="match status" value="1"/>
</dbReference>
<dbReference type="FunFam" id="1.10.10.10:FF:000186">
    <property type="entry name" value="AsnC family transcriptional regulator"/>
    <property type="match status" value="1"/>
</dbReference>
<evidence type="ECO:0000256" key="3">
    <source>
        <dbReference type="ARBA" id="ARBA00023163"/>
    </source>
</evidence>
<keyword evidence="1" id="KW-0805">Transcription regulation</keyword>
<dbReference type="GO" id="GO:0005829">
    <property type="term" value="C:cytosol"/>
    <property type="evidence" value="ECO:0007669"/>
    <property type="project" value="TreeGrafter"/>
</dbReference>
<dbReference type="AlphaFoldDB" id="A0A4R0JRR6"/>